<name>A0A8S1WP62_9CILI</name>
<proteinExistence type="predicted"/>
<reference evidence="1" key="1">
    <citation type="submission" date="2021-01" db="EMBL/GenBank/DDBJ databases">
        <authorList>
            <consortium name="Genoscope - CEA"/>
            <person name="William W."/>
        </authorList>
    </citation>
    <scope>NUCLEOTIDE SEQUENCE</scope>
</reference>
<dbReference type="AlphaFoldDB" id="A0A8S1WP62"/>
<comment type="caution">
    <text evidence="1">The sequence shown here is derived from an EMBL/GenBank/DDBJ whole genome shotgun (WGS) entry which is preliminary data.</text>
</comment>
<evidence type="ECO:0000313" key="2">
    <source>
        <dbReference type="Proteomes" id="UP000689195"/>
    </source>
</evidence>
<sequence>MKNQNQENFKKVYFHPQKQAILEEQENYKPQILSCRLIFRAQTCFKNFGFDITTTGKVQIKLLTLAVNYARNNLEFYQGCYLTQNIIESLSFCISISRLHSQFQNLNLYNYSFFLITQNFFCSFVER</sequence>
<organism evidence="1 2">
    <name type="scientific">Paramecium pentaurelia</name>
    <dbReference type="NCBI Taxonomy" id="43138"/>
    <lineage>
        <taxon>Eukaryota</taxon>
        <taxon>Sar</taxon>
        <taxon>Alveolata</taxon>
        <taxon>Ciliophora</taxon>
        <taxon>Intramacronucleata</taxon>
        <taxon>Oligohymenophorea</taxon>
        <taxon>Peniculida</taxon>
        <taxon>Parameciidae</taxon>
        <taxon>Paramecium</taxon>
    </lineage>
</organism>
<protein>
    <submittedName>
        <fullName evidence="1">Uncharacterized protein</fullName>
    </submittedName>
</protein>
<accession>A0A8S1WP62</accession>
<keyword evidence="2" id="KW-1185">Reference proteome</keyword>
<gene>
    <name evidence="1" type="ORF">PPENT_87.1.T0960016</name>
</gene>
<dbReference type="EMBL" id="CAJJDO010000096">
    <property type="protein sequence ID" value="CAD8190245.1"/>
    <property type="molecule type" value="Genomic_DNA"/>
</dbReference>
<evidence type="ECO:0000313" key="1">
    <source>
        <dbReference type="EMBL" id="CAD8190245.1"/>
    </source>
</evidence>
<dbReference type="Proteomes" id="UP000689195">
    <property type="component" value="Unassembled WGS sequence"/>
</dbReference>